<dbReference type="AlphaFoldDB" id="A0AAD7MRQ5"/>
<accession>A0AAD7MRQ5</accession>
<protein>
    <submittedName>
        <fullName evidence="1">Uncharacterized protein</fullName>
    </submittedName>
</protein>
<comment type="caution">
    <text evidence="1">The sequence shown here is derived from an EMBL/GenBank/DDBJ whole genome shotgun (WGS) entry which is preliminary data.</text>
</comment>
<gene>
    <name evidence="1" type="ORF">B0H16DRAFT_231567</name>
</gene>
<dbReference type="EMBL" id="JARKIB010000168">
    <property type="protein sequence ID" value="KAJ7729015.1"/>
    <property type="molecule type" value="Genomic_DNA"/>
</dbReference>
<evidence type="ECO:0000313" key="1">
    <source>
        <dbReference type="EMBL" id="KAJ7729015.1"/>
    </source>
</evidence>
<keyword evidence="2" id="KW-1185">Reference proteome</keyword>
<sequence length="168" mass="18564">MKFTLSSMPKLRLDAETMLGRPTYGLPTQFGHFFEFNPLHQALSYVGIMPGGQNYGRTMKLCFKLQIFNNIVKLNTSTSASMPKLRWTPKLCSDGDRGLFGNSLGFNSLHPASAMSKLRREAETMLACRIQPCSANSATSRDFIKSSFTPNSSAGANSTLNFKTQPHT</sequence>
<reference evidence="1" key="1">
    <citation type="submission" date="2023-03" db="EMBL/GenBank/DDBJ databases">
        <title>Massive genome expansion in bonnet fungi (Mycena s.s.) driven by repeated elements and novel gene families across ecological guilds.</title>
        <authorList>
            <consortium name="Lawrence Berkeley National Laboratory"/>
            <person name="Harder C.B."/>
            <person name="Miyauchi S."/>
            <person name="Viragh M."/>
            <person name="Kuo A."/>
            <person name="Thoen E."/>
            <person name="Andreopoulos B."/>
            <person name="Lu D."/>
            <person name="Skrede I."/>
            <person name="Drula E."/>
            <person name="Henrissat B."/>
            <person name="Morin E."/>
            <person name="Kohler A."/>
            <person name="Barry K."/>
            <person name="LaButti K."/>
            <person name="Morin E."/>
            <person name="Salamov A."/>
            <person name="Lipzen A."/>
            <person name="Mereny Z."/>
            <person name="Hegedus B."/>
            <person name="Baldrian P."/>
            <person name="Stursova M."/>
            <person name="Weitz H."/>
            <person name="Taylor A."/>
            <person name="Grigoriev I.V."/>
            <person name="Nagy L.G."/>
            <person name="Martin F."/>
            <person name="Kauserud H."/>
        </authorList>
    </citation>
    <scope>NUCLEOTIDE SEQUENCE</scope>
    <source>
        <strain evidence="1">CBHHK182m</strain>
    </source>
</reference>
<evidence type="ECO:0000313" key="2">
    <source>
        <dbReference type="Proteomes" id="UP001215598"/>
    </source>
</evidence>
<organism evidence="1 2">
    <name type="scientific">Mycena metata</name>
    <dbReference type="NCBI Taxonomy" id="1033252"/>
    <lineage>
        <taxon>Eukaryota</taxon>
        <taxon>Fungi</taxon>
        <taxon>Dikarya</taxon>
        <taxon>Basidiomycota</taxon>
        <taxon>Agaricomycotina</taxon>
        <taxon>Agaricomycetes</taxon>
        <taxon>Agaricomycetidae</taxon>
        <taxon>Agaricales</taxon>
        <taxon>Marasmiineae</taxon>
        <taxon>Mycenaceae</taxon>
        <taxon>Mycena</taxon>
    </lineage>
</organism>
<proteinExistence type="predicted"/>
<dbReference type="Proteomes" id="UP001215598">
    <property type="component" value="Unassembled WGS sequence"/>
</dbReference>
<name>A0AAD7MRQ5_9AGAR</name>